<sequence>MRNKHPGLNKKAKLSEKGSKKKEKQMKVSSDSWIHPRP</sequence>
<protein>
    <submittedName>
        <fullName evidence="2">Uncharacterized protein</fullName>
    </submittedName>
</protein>
<feature type="region of interest" description="Disordered" evidence="1">
    <location>
        <begin position="1"/>
        <end position="38"/>
    </location>
</feature>
<evidence type="ECO:0000256" key="1">
    <source>
        <dbReference type="SAM" id="MobiDB-lite"/>
    </source>
</evidence>
<dbReference type="EMBL" id="GBXM01051797">
    <property type="protein sequence ID" value="JAH56780.1"/>
    <property type="molecule type" value="Transcribed_RNA"/>
</dbReference>
<reference evidence="2" key="2">
    <citation type="journal article" date="2015" name="Fish Shellfish Immunol.">
        <title>Early steps in the European eel (Anguilla anguilla)-Vibrio vulnificus interaction in the gills: Role of the RtxA13 toxin.</title>
        <authorList>
            <person name="Callol A."/>
            <person name="Pajuelo D."/>
            <person name="Ebbesson L."/>
            <person name="Teles M."/>
            <person name="MacKenzie S."/>
            <person name="Amaro C."/>
        </authorList>
    </citation>
    <scope>NUCLEOTIDE SEQUENCE</scope>
</reference>
<reference evidence="2" key="1">
    <citation type="submission" date="2014-11" db="EMBL/GenBank/DDBJ databases">
        <authorList>
            <person name="Amaro Gonzalez C."/>
        </authorList>
    </citation>
    <scope>NUCLEOTIDE SEQUENCE</scope>
</reference>
<feature type="compositionally biased region" description="Basic residues" evidence="1">
    <location>
        <begin position="1"/>
        <end position="12"/>
    </location>
</feature>
<evidence type="ECO:0000313" key="2">
    <source>
        <dbReference type="EMBL" id="JAH56780.1"/>
    </source>
</evidence>
<name>A0A0E9TV59_ANGAN</name>
<organism evidence="2">
    <name type="scientific">Anguilla anguilla</name>
    <name type="common">European freshwater eel</name>
    <name type="synonym">Muraena anguilla</name>
    <dbReference type="NCBI Taxonomy" id="7936"/>
    <lineage>
        <taxon>Eukaryota</taxon>
        <taxon>Metazoa</taxon>
        <taxon>Chordata</taxon>
        <taxon>Craniata</taxon>
        <taxon>Vertebrata</taxon>
        <taxon>Euteleostomi</taxon>
        <taxon>Actinopterygii</taxon>
        <taxon>Neopterygii</taxon>
        <taxon>Teleostei</taxon>
        <taxon>Anguilliformes</taxon>
        <taxon>Anguillidae</taxon>
        <taxon>Anguilla</taxon>
    </lineage>
</organism>
<dbReference type="AlphaFoldDB" id="A0A0E9TV59"/>
<accession>A0A0E9TV59</accession>
<proteinExistence type="predicted"/>